<organism evidence="2 3">
    <name type="scientific">Staurois parvus</name>
    <dbReference type="NCBI Taxonomy" id="386267"/>
    <lineage>
        <taxon>Eukaryota</taxon>
        <taxon>Metazoa</taxon>
        <taxon>Chordata</taxon>
        <taxon>Craniata</taxon>
        <taxon>Vertebrata</taxon>
        <taxon>Euteleostomi</taxon>
        <taxon>Amphibia</taxon>
        <taxon>Batrachia</taxon>
        <taxon>Anura</taxon>
        <taxon>Neobatrachia</taxon>
        <taxon>Ranoidea</taxon>
        <taxon>Ranidae</taxon>
        <taxon>Staurois</taxon>
    </lineage>
</organism>
<feature type="region of interest" description="Disordered" evidence="1">
    <location>
        <begin position="56"/>
        <end position="79"/>
    </location>
</feature>
<feature type="non-terminal residue" evidence="2">
    <location>
        <position position="1"/>
    </location>
</feature>
<proteinExistence type="predicted"/>
<feature type="compositionally biased region" description="Basic residues" evidence="1">
    <location>
        <begin position="57"/>
        <end position="66"/>
    </location>
</feature>
<gene>
    <name evidence="2" type="ORF">SPARVUS_LOCUS10584591</name>
</gene>
<feature type="non-terminal residue" evidence="2">
    <location>
        <position position="110"/>
    </location>
</feature>
<protein>
    <submittedName>
        <fullName evidence="2">Uncharacterized protein</fullName>
    </submittedName>
</protein>
<comment type="caution">
    <text evidence="2">The sequence shown here is derived from an EMBL/GenBank/DDBJ whole genome shotgun (WGS) entry which is preliminary data.</text>
</comment>
<evidence type="ECO:0000256" key="1">
    <source>
        <dbReference type="SAM" id="MobiDB-lite"/>
    </source>
</evidence>
<evidence type="ECO:0000313" key="3">
    <source>
        <dbReference type="Proteomes" id="UP001162483"/>
    </source>
</evidence>
<reference evidence="2" key="1">
    <citation type="submission" date="2023-05" db="EMBL/GenBank/DDBJ databases">
        <authorList>
            <person name="Stuckert A."/>
        </authorList>
    </citation>
    <scope>NUCLEOTIDE SEQUENCE</scope>
</reference>
<keyword evidence="3" id="KW-1185">Reference proteome</keyword>
<dbReference type="EMBL" id="CATNWA010015865">
    <property type="protein sequence ID" value="CAI9587588.1"/>
    <property type="molecule type" value="Genomic_DNA"/>
</dbReference>
<sequence length="110" mass="12735">EIPTSVYGDKLREQVEERLAFYETGEAPRKNLDVMKEAQAEATEVVSEIRRKLEKKERKRKKREKKRLAELEQEESAAAQNTEEVEVRMVWNSVEIKGAPVFGICHQSSC</sequence>
<dbReference type="Proteomes" id="UP001162483">
    <property type="component" value="Unassembled WGS sequence"/>
</dbReference>
<accession>A0ABN9ESM8</accession>
<name>A0ABN9ESM8_9NEOB</name>
<evidence type="ECO:0000313" key="2">
    <source>
        <dbReference type="EMBL" id="CAI9587588.1"/>
    </source>
</evidence>